<feature type="domain" description="Trimeric autotransporter adhesin YadA-like C-terminal membrane anchor" evidence="12">
    <location>
        <begin position="2005"/>
        <end position="2063"/>
    </location>
</feature>
<feature type="domain" description="Trimeric autotransporter adhesin YadA-like stalk" evidence="14">
    <location>
        <begin position="987"/>
        <end position="1023"/>
    </location>
</feature>
<dbReference type="Gene3D" id="2.60.40.4050">
    <property type="match status" value="2"/>
</dbReference>
<feature type="domain" description="Trimeric autotransporter adhesin YadA-like stalk" evidence="14">
    <location>
        <begin position="349"/>
        <end position="381"/>
    </location>
</feature>
<feature type="domain" description="Trimeric autotransporter adhesin YadA-like stalk" evidence="14">
    <location>
        <begin position="1568"/>
        <end position="1599"/>
    </location>
</feature>
<dbReference type="HOGENOM" id="CLU_228200_0_0_4"/>
<keyword evidence="9" id="KW-0472">Membrane</keyword>
<keyword evidence="7" id="KW-0732">Signal</keyword>
<organism evidence="16 17">
    <name type="scientific">Burkholderia gladioli (strain BSR3)</name>
    <dbReference type="NCBI Taxonomy" id="999541"/>
    <lineage>
        <taxon>Bacteria</taxon>
        <taxon>Pseudomonadati</taxon>
        <taxon>Pseudomonadota</taxon>
        <taxon>Betaproteobacteria</taxon>
        <taxon>Burkholderiales</taxon>
        <taxon>Burkholderiaceae</taxon>
        <taxon>Burkholderia</taxon>
    </lineage>
</organism>
<feature type="domain" description="Trimeric autotransporter adhesin YadA-like stalk" evidence="14">
    <location>
        <begin position="405"/>
        <end position="434"/>
    </location>
</feature>
<evidence type="ECO:0000256" key="2">
    <source>
        <dbReference type="ARBA" id="ARBA00004442"/>
    </source>
</evidence>
<geneLocation type="plasmid" evidence="16 17">
    <name>bgla_1p</name>
</geneLocation>
<feature type="domain" description="Trimeric autotransporter adhesin YadA-like stalk" evidence="14">
    <location>
        <begin position="1224"/>
        <end position="1254"/>
    </location>
</feature>
<dbReference type="KEGG" id="bgd:bgla_1p1480"/>
<feature type="domain" description="Trimeric autotransporter adhesin YadA-like head" evidence="13">
    <location>
        <begin position="1912"/>
        <end position="1934"/>
    </location>
</feature>
<keyword evidence="6" id="KW-0812">Transmembrane</keyword>
<dbReference type="Gene3D" id="3.30.1300.30">
    <property type="entry name" value="GSPII I/J protein-like"/>
    <property type="match status" value="1"/>
</dbReference>
<dbReference type="Gene3D" id="1.20.5.170">
    <property type="match status" value="5"/>
</dbReference>
<evidence type="ECO:0000313" key="16">
    <source>
        <dbReference type="EMBL" id="AEA65542.1"/>
    </source>
</evidence>
<comment type="subcellular location">
    <subcellularLocation>
        <location evidence="2">Cell outer membrane</location>
    </subcellularLocation>
    <subcellularLocation>
        <location evidence="1">Cell surface</location>
    </subcellularLocation>
</comment>
<evidence type="ECO:0000259" key="14">
    <source>
        <dbReference type="Pfam" id="PF05662"/>
    </source>
</evidence>
<feature type="domain" description="Trimeric autotransporter adhesin YadA-like head" evidence="13">
    <location>
        <begin position="483"/>
        <end position="501"/>
    </location>
</feature>
<proteinExistence type="inferred from homology"/>
<keyword evidence="16" id="KW-0614">Plasmid</keyword>
<dbReference type="CDD" id="cd12820">
    <property type="entry name" value="LbR_YadA-like"/>
    <property type="match status" value="1"/>
</dbReference>
<dbReference type="Pfam" id="PF13018">
    <property type="entry name" value="ESPR"/>
    <property type="match status" value="1"/>
</dbReference>
<keyword evidence="5" id="KW-1134">Transmembrane beta strand</keyword>
<dbReference type="GO" id="GO:0015031">
    <property type="term" value="P:protein transport"/>
    <property type="evidence" value="ECO:0007669"/>
    <property type="project" value="UniProtKB-KW"/>
</dbReference>
<feature type="domain" description="Trimeric autotransporter adhesin YadA-like head" evidence="13">
    <location>
        <begin position="237"/>
        <end position="262"/>
    </location>
</feature>
<feature type="domain" description="Trimeric autotransporter adhesin YadA-like head" evidence="13">
    <location>
        <begin position="1361"/>
        <end position="1385"/>
    </location>
</feature>
<name>F2LRP8_BURGS</name>
<dbReference type="InterPro" id="IPR008635">
    <property type="entry name" value="Coiled_stalk_dom"/>
</dbReference>
<evidence type="ECO:0000256" key="5">
    <source>
        <dbReference type="ARBA" id="ARBA00022452"/>
    </source>
</evidence>
<evidence type="ECO:0000259" key="12">
    <source>
        <dbReference type="Pfam" id="PF03895"/>
    </source>
</evidence>
<protein>
    <submittedName>
        <fullName evidence="16">YadA domain-containing protein</fullName>
    </submittedName>
</protein>
<feature type="domain" description="Trimeric autotransporter adhesin YadA-like stalk" evidence="14">
    <location>
        <begin position="1691"/>
        <end position="1726"/>
    </location>
</feature>
<sequence length="2063" mass="201469">MMNKSYKVVWNASNGTWAVASEIATSRIGRQSSRRHRKQFRNARGRKTAVVTAGVVAATAMSSGGVWAGTVIAGGSTAGSHLHGGTNRTIGGLGKSYIGAGPQGSVITGDDDCLSLAGQRLVMSKANLSWLLGMSSQVTNPGSAWPESTTINGVEVGYKDHNPDVTGGGITNPMSGQATVAWGFNSFAAGCGNKALGAGSAATGMQNEAKLAGSTASGIGNDAAGAGATAMGLYNVASGTGSTAIGIGSTATGAGSVALGSGGDGTPGLTTVASGEHSIAIGGDAIRGAQAIGDDSIALGGRSGAKGKRAIAVGWNADVEKAGSVAIGSDSVSKRSNEVSVGSEVLKRQITHVADATEASDAVTFGQMNKAFANASLNGDGVRYDDVKRASVTFGGVTASVPVQLKNVAAGADDTDAINLAQLNQVRGEITGGLADGSLGMRYIKVRASGAHAMAVGANSVAIGSGANATASGALAFGMGARATALNSVAIGFNSVADEANQVSVGDAGHERRISHLAEGVEGNDAVNVDQLSNAIEKIYDRTDKLSSDLKSRKGLLVANMFSGEVHATPSFVAVDGMGADGSLENNASIGDGDKTSVSAAAIGLGSAAAGADAVAVGLRSFALSSKSVAIGNMAATGTDQPYSVAIGSEVTTNGSGALAVGSRAKANAVNAIAVGNNKVYALGDSSIAIGDGAQSLEGSTNGVVLGRSAVIQPNVTDAMALGANSSVDDGASGAVALGTGSRANRANTVSVGGGVAGVRQIVNVAAGTQGNDAVNVNQLSGVAMVLGGGADISADGSVKAPAYRVGDKTYGNVGDAIAAAAESGGGGVDANVVAYDDATKGSITLSGEKGTTLKNVGVGGVSAASTDAVNGSQLFGTSQSVANALGGGSRVDASGKLTAPTYSLNGGMATAHTVGEAMSNLDGRVTMNASDVMGLKDQLAESGLVDNDTGKTNAAVTYDRGPDGTVNHDSVTLVGMDATSPVALRNVAAGGVSATSTDALNGSQLFGTSQSVASVLGGGATVDAAGKLTAPTYLLNGGTVTAHSVGDAMSNLDDRVMTNASDVVGLKHQLADSGLVDNETGKMTDVVTYDRMSDGTAEHGSVTLIGRDMTSPVALKNVAAGAADTDAVNVGQLNAGLSNVKRELSEGTIDLKYIKVKATGAAAIASGNQAVAIGSRAAAGGQNSLALGAGARTQQPGSVAIGANSVADQAMTVSVGDVGAERKIVNVKKGDVSARSTDAINGSQLYDALGALKLSVATQKSNLLSELNAIAYQGAGGWVAVDGMGADGSLENNASIGDGDKTSVSAAAIGLGSAAAGADAVAVGLRSFALSSKSVAIGNMAATGTDQPYSVAIGSEVTTNGSGALAVGSRAKANAVNAIAVGNNKVYALGDSSIAIGDGAQSLEGSTNGVVLGRSAVIQPNVTDAMALGANSSVDDGASGAVALGTGSRANRANTVSVGGGVAGVRQIVNVAAGTQGNDAVNVNQLSGVAMVLGGGADISADGSVKAPAYRVGDKTYGNVGDAIAAAAESGGGGVDANVVAYDDATKGSITLSGEKGTTLKNVGVGGVSAASTDAVNGSQLFGTSQSVANALGGGAAVSEDGTISAPRYSLAGGSVVVNGIGAAISNLDERVTTNTGDISKLTDAIANSGVIDPKTGQPVATVTYDRNVDGLPNRASVTLGAAGIAVGLHNVANGAVTAESLDAVNGSQLHRSAQSMAHAIGGDTAVDESGQIAVTSIEVGGHKYSTVSEAVQAAAVYGATDSLAVRYDLDTQGNPNYGSVTLGGPAAGPVILANVADGKSQYDAVNYGQLSSLKSDFENRLDNVDSRVGKIEVGGGESGRRVSDFSAGTGDNGQSLTPANPGNGSNNVAIGSNATIEDGVSNATAIGANSAVNSMDGTAIGAASKAHAGSSTAIGQSSTARGENSVAIGAGAIANEDNTVSFGDGSDRGNRRIVNIADGVNASDATTKGQLDRAVGGLQDQVNGVSRNAYSGIAAATALTMIPGVDPDKTLSFGIGSASYKGYQAVAFGGEARITKNLKMKAGIGLSSGGNTVGMGASYQW</sequence>
<feature type="region of interest" description="Disordered" evidence="11">
    <location>
        <begin position="1832"/>
        <end position="1872"/>
    </location>
</feature>
<comment type="similarity">
    <text evidence="3">Belongs to the autotransporter-2 (AT-2) (TC 1.B.40) family.</text>
</comment>
<dbReference type="InterPro" id="IPR011049">
    <property type="entry name" value="Serralysin-like_metalloprot_C"/>
</dbReference>
<feature type="compositionally biased region" description="Polar residues" evidence="11">
    <location>
        <begin position="1854"/>
        <end position="1872"/>
    </location>
</feature>
<feature type="domain" description="Trimeric autotransporter adhesin YadA-like stalk" evidence="14">
    <location>
        <begin position="1796"/>
        <end position="1832"/>
    </location>
</feature>
<feature type="domain" description="Trimeric autotransporter adhesin YadA-like stalk" evidence="14">
    <location>
        <begin position="1118"/>
        <end position="1149"/>
    </location>
</feature>
<evidence type="ECO:0000256" key="8">
    <source>
        <dbReference type="ARBA" id="ARBA00022927"/>
    </source>
</evidence>
<feature type="domain" description="Trimeric autotransporter adhesin YadA-like head" evidence="13">
    <location>
        <begin position="654"/>
        <end position="678"/>
    </location>
</feature>
<feature type="domain" description="Trimeric autotransporter adhesin YadA-like head" evidence="13">
    <location>
        <begin position="1180"/>
        <end position="1206"/>
    </location>
</feature>
<evidence type="ECO:0000256" key="6">
    <source>
        <dbReference type="ARBA" id="ARBA00022692"/>
    </source>
</evidence>
<dbReference type="RefSeq" id="WP_013699920.1">
    <property type="nucleotide sequence ID" value="NC_015382.1"/>
</dbReference>
<dbReference type="InterPro" id="IPR005594">
    <property type="entry name" value="YadA_C"/>
</dbReference>
<dbReference type="Pfam" id="PF05658">
    <property type="entry name" value="YadA_head"/>
    <property type="match status" value="9"/>
</dbReference>
<feature type="domain" description="Trimeric autotransporter adhesin YadA-like stalk" evidence="14">
    <location>
        <begin position="1468"/>
        <end position="1508"/>
    </location>
</feature>
<keyword evidence="17" id="KW-1185">Reference proteome</keyword>
<feature type="domain" description="ESPR" evidence="15">
    <location>
        <begin position="2"/>
        <end position="49"/>
    </location>
</feature>
<feature type="domain" description="Trimeric autotransporter adhesin YadA-like stalk" evidence="14">
    <location>
        <begin position="1954"/>
        <end position="1993"/>
    </location>
</feature>
<evidence type="ECO:0000256" key="9">
    <source>
        <dbReference type="ARBA" id="ARBA00023136"/>
    </source>
</evidence>
<reference evidence="16 17" key="1">
    <citation type="journal article" date="2011" name="J. Bacteriol.">
        <title>Complete genome sequence of Burkholderia gladioli BSR3.</title>
        <authorList>
            <person name="Seo Y.S."/>
            <person name="Lim J."/>
            <person name="Choi B.S."/>
            <person name="Kim H."/>
            <person name="Goo E."/>
            <person name="Lee B."/>
            <person name="Lim J.S."/>
            <person name="Choi I.Y."/>
            <person name="Moon J.S."/>
            <person name="Kim J."/>
            <person name="Hwang I."/>
        </authorList>
    </citation>
    <scope>NUCLEOTIDE SEQUENCE [LARGE SCALE GENOMIC DNA]</scope>
    <source>
        <strain evidence="17">BSR3</strain>
    </source>
</reference>
<evidence type="ECO:0000256" key="11">
    <source>
        <dbReference type="SAM" id="MobiDB-lite"/>
    </source>
</evidence>
<dbReference type="GO" id="GO:0009279">
    <property type="term" value="C:cell outer membrane"/>
    <property type="evidence" value="ECO:0007669"/>
    <property type="project" value="UniProtKB-SubCell"/>
</dbReference>
<keyword evidence="8" id="KW-0653">Protein transport</keyword>
<dbReference type="SUPFAM" id="SSF54523">
    <property type="entry name" value="Pili subunits"/>
    <property type="match status" value="1"/>
</dbReference>
<feature type="domain" description="Trimeric autotransporter adhesin YadA-like head" evidence="13">
    <location>
        <begin position="271"/>
        <end position="285"/>
    </location>
</feature>
<dbReference type="Pfam" id="PF03895">
    <property type="entry name" value="YadA_anchor"/>
    <property type="match status" value="1"/>
</dbReference>
<dbReference type="Proteomes" id="UP000008316">
    <property type="component" value="Plasmid bgla_1p"/>
</dbReference>
<feature type="domain" description="Trimeric autotransporter adhesin YadA-like stalk" evidence="14">
    <location>
        <begin position="761"/>
        <end position="801"/>
    </location>
</feature>
<evidence type="ECO:0000256" key="10">
    <source>
        <dbReference type="ARBA" id="ARBA00023237"/>
    </source>
</evidence>
<evidence type="ECO:0000256" key="1">
    <source>
        <dbReference type="ARBA" id="ARBA00004241"/>
    </source>
</evidence>
<dbReference type="Pfam" id="PF05662">
    <property type="entry name" value="YadA_stalk"/>
    <property type="match status" value="13"/>
</dbReference>
<feature type="domain" description="Trimeric autotransporter adhesin YadA-like stalk" evidence="14">
    <location>
        <begin position="513"/>
        <end position="548"/>
    </location>
</feature>
<dbReference type="InterPro" id="IPR024973">
    <property type="entry name" value="ESPR"/>
</dbReference>
<evidence type="ECO:0000256" key="4">
    <source>
        <dbReference type="ARBA" id="ARBA00022448"/>
    </source>
</evidence>
<gene>
    <name evidence="16" type="ordered locus">bgla_1p1480</name>
</gene>
<evidence type="ECO:0000256" key="3">
    <source>
        <dbReference type="ARBA" id="ARBA00005848"/>
    </source>
</evidence>
<dbReference type="EMBL" id="CP002601">
    <property type="protein sequence ID" value="AEA65542.1"/>
    <property type="molecule type" value="Genomic_DNA"/>
</dbReference>
<dbReference type="Gene3D" id="2.150.10.10">
    <property type="entry name" value="Serralysin-like metalloprotease, C-terminal"/>
    <property type="match status" value="10"/>
</dbReference>
<dbReference type="GO" id="GO:0009986">
    <property type="term" value="C:cell surface"/>
    <property type="evidence" value="ECO:0007669"/>
    <property type="project" value="UniProtKB-SubCell"/>
</dbReference>
<accession>F2LRP8</accession>
<dbReference type="SUPFAM" id="SSF101967">
    <property type="entry name" value="Adhesin YadA, collagen-binding domain"/>
    <property type="match status" value="8"/>
</dbReference>
<evidence type="ECO:0000259" key="13">
    <source>
        <dbReference type="Pfam" id="PF05658"/>
    </source>
</evidence>
<keyword evidence="10" id="KW-0998">Cell outer membrane</keyword>
<keyword evidence="4" id="KW-0813">Transport</keyword>
<dbReference type="InterPro" id="IPR008640">
    <property type="entry name" value="Adhesin_Head_dom"/>
</dbReference>
<feature type="domain" description="Trimeric autotransporter adhesin YadA-like stalk" evidence="14">
    <location>
        <begin position="861"/>
        <end position="893"/>
    </location>
</feature>
<feature type="domain" description="Trimeric autotransporter adhesin YadA-like head" evidence="13">
    <location>
        <begin position="455"/>
        <end position="481"/>
    </location>
</feature>
<evidence type="ECO:0000313" key="17">
    <source>
        <dbReference type="Proteomes" id="UP000008316"/>
    </source>
</evidence>
<feature type="domain" description="Trimeric autotransporter adhesin YadA-like head" evidence="13">
    <location>
        <begin position="291"/>
        <end position="317"/>
    </location>
</feature>
<evidence type="ECO:0000256" key="7">
    <source>
        <dbReference type="ARBA" id="ARBA00022729"/>
    </source>
</evidence>
<dbReference type="InterPro" id="IPR045584">
    <property type="entry name" value="Pilin-like"/>
</dbReference>
<evidence type="ECO:0000259" key="15">
    <source>
        <dbReference type="Pfam" id="PF13018"/>
    </source>
</evidence>